<feature type="compositionally biased region" description="Low complexity" evidence="1">
    <location>
        <begin position="1"/>
        <end position="16"/>
    </location>
</feature>
<comment type="caution">
    <text evidence="2">The sequence shown here is derived from an EMBL/GenBank/DDBJ whole genome shotgun (WGS) entry which is preliminary data.</text>
</comment>
<dbReference type="Proteomes" id="UP001530293">
    <property type="component" value="Unassembled WGS sequence"/>
</dbReference>
<keyword evidence="3" id="KW-1185">Reference proteome</keyword>
<feature type="region of interest" description="Disordered" evidence="1">
    <location>
        <begin position="1"/>
        <end position="80"/>
    </location>
</feature>
<sequence>MKGTPPSSGSLPSLLLSEEEGAANCSSDSAAGTTTAADSVAAQNNNEQLLLPDATTTHPERTIMPSSSSPTTARSSSSSLCELESTAAVADADNNDSDNKLKFDVPESELKNILSEVGLVARSINMEGAHHSSKSTNFDTTQQLCNDGDGPLNDQNFIGENNYLAHQTDCREEDLSPVLLNSPISPPQNSNNDNIMIHGKIIDEDALRLCITPPPSYNNQNHPTTQSLHHPTLANKIITTSPPSIQRTIKKSSSALSSSSCNNNINNNAQNEWLDPFPTPDASIHSLYGSPCSTSTIILRGSPTNLRGSPIDHEDELVDVVGTEKSVQINNILNAIPKFPPIEEFSEQCSTSESPLRPSSRIIGSSAKITMRKVYSESHLPLLERLSMESIWGALNSGPDGNELLSEDDTTEAVNIAHKQAHHRRRHSEMWTGQQSNHLECRHDDSELQVTPPRCLTDKHHSIHRSLTAPMEPSCDVGLRKRSMHNPESTSCNINNTEMCRTNNNDHILGRRNTIATSDQRNEYLAPPLDDPKTLTNNNMRFHALKVKSSKAVASAKNSAGEVFSPVRTVVQQSTQRAAKLVRRTRQRLKERKELRKQRRLARSKAGSWWIVIPADHPYKIIWDILTMLWAALGAYRTHVRIRDRVFDQSPLIILTEVWFTVDILLNFITEHKTSEGDVIRDGKAVWARYLTTWFVIDILSLIPWERIYVRPIVERIKRRNFFQKTFFRSKAVVRVSRVLRGRHIKLFGKVSKRTGMSLHRMVALLIKYLPKYLLFMRNMKGALVVRALRFVHWLHNIYKKIWVKARNARQNLAVRHSVLSPNENEFDSESDDEDDLDDDGADDDDDSDNEVQPRRRLFTES</sequence>
<protein>
    <recommendedName>
        <fullName evidence="4">Ion transport domain-containing protein</fullName>
    </recommendedName>
</protein>
<accession>A0ABD3M575</accession>
<dbReference type="PANTHER" id="PTHR47823:SF9">
    <property type="entry name" value="CHROMOSOME UNDETERMINED SCAFFOLD_10, WHOLE GENOME SHOTGUN SEQUENCE"/>
    <property type="match status" value="1"/>
</dbReference>
<proteinExistence type="predicted"/>
<organism evidence="2 3">
    <name type="scientific">Discostella pseudostelligera</name>
    <dbReference type="NCBI Taxonomy" id="259834"/>
    <lineage>
        <taxon>Eukaryota</taxon>
        <taxon>Sar</taxon>
        <taxon>Stramenopiles</taxon>
        <taxon>Ochrophyta</taxon>
        <taxon>Bacillariophyta</taxon>
        <taxon>Coscinodiscophyceae</taxon>
        <taxon>Thalassiosirophycidae</taxon>
        <taxon>Stephanodiscales</taxon>
        <taxon>Stephanodiscaceae</taxon>
        <taxon>Discostella</taxon>
    </lineage>
</organism>
<evidence type="ECO:0000256" key="1">
    <source>
        <dbReference type="SAM" id="MobiDB-lite"/>
    </source>
</evidence>
<reference evidence="2 3" key="1">
    <citation type="submission" date="2024-10" db="EMBL/GenBank/DDBJ databases">
        <title>Updated reference genomes for cyclostephanoid diatoms.</title>
        <authorList>
            <person name="Roberts W.R."/>
            <person name="Alverson A.J."/>
        </authorList>
    </citation>
    <scope>NUCLEOTIDE SEQUENCE [LARGE SCALE GENOMIC DNA]</scope>
    <source>
        <strain evidence="2 3">AJA232-27</strain>
    </source>
</reference>
<feature type="compositionally biased region" description="Basic and acidic residues" evidence="1">
    <location>
        <begin position="852"/>
        <end position="862"/>
    </location>
</feature>
<name>A0ABD3M575_9STRA</name>
<evidence type="ECO:0008006" key="4">
    <source>
        <dbReference type="Google" id="ProtNLM"/>
    </source>
</evidence>
<dbReference type="AlphaFoldDB" id="A0ABD3M575"/>
<dbReference type="SUPFAM" id="SSF81324">
    <property type="entry name" value="Voltage-gated potassium channels"/>
    <property type="match status" value="1"/>
</dbReference>
<feature type="compositionally biased region" description="Low complexity" evidence="1">
    <location>
        <begin position="65"/>
        <end position="80"/>
    </location>
</feature>
<feature type="region of interest" description="Disordered" evidence="1">
    <location>
        <begin position="822"/>
        <end position="862"/>
    </location>
</feature>
<feature type="compositionally biased region" description="Low complexity" evidence="1">
    <location>
        <begin position="26"/>
        <end position="42"/>
    </location>
</feature>
<evidence type="ECO:0000313" key="3">
    <source>
        <dbReference type="Proteomes" id="UP001530293"/>
    </source>
</evidence>
<gene>
    <name evidence="2" type="ORF">ACHAWU_006419</name>
</gene>
<dbReference type="PANTHER" id="PTHR47823">
    <property type="entry name" value="ION_TRANS DOMAIN-CONTAINING PROTEIN"/>
    <property type="match status" value="1"/>
</dbReference>
<feature type="compositionally biased region" description="Acidic residues" evidence="1">
    <location>
        <begin position="825"/>
        <end position="850"/>
    </location>
</feature>
<dbReference type="EMBL" id="JALLBG020000223">
    <property type="protein sequence ID" value="KAL3758777.1"/>
    <property type="molecule type" value="Genomic_DNA"/>
</dbReference>
<evidence type="ECO:0000313" key="2">
    <source>
        <dbReference type="EMBL" id="KAL3758777.1"/>
    </source>
</evidence>